<accession>A0ABQ2NGF8</accession>
<keyword evidence="2" id="KW-1185">Reference proteome</keyword>
<evidence type="ECO:0008006" key="3">
    <source>
        <dbReference type="Google" id="ProtNLM"/>
    </source>
</evidence>
<comment type="caution">
    <text evidence="1">The sequence shown here is derived from an EMBL/GenBank/DDBJ whole genome shotgun (WGS) entry which is preliminary data.</text>
</comment>
<sequence>MKTKFIKILASIILVISLLKIFYSCGNREETTQCFPNQLISVQININLPAYYQLQNIGGWIYLSEQQSGTRGLIITRTPSGFKIYDRNAPHICPDTNTTLEVEGGTLVICKKDNAKWFLNSGAPAEISPYPLKQYFYSFNASTNVLNIYN</sequence>
<proteinExistence type="predicted"/>
<dbReference type="Proteomes" id="UP000620064">
    <property type="component" value="Unassembled WGS sequence"/>
</dbReference>
<organism evidence="1 2">
    <name type="scientific">Cloacibacterium rupense</name>
    <dbReference type="NCBI Taxonomy" id="517423"/>
    <lineage>
        <taxon>Bacteria</taxon>
        <taxon>Pseudomonadati</taxon>
        <taxon>Bacteroidota</taxon>
        <taxon>Flavobacteriia</taxon>
        <taxon>Flavobacteriales</taxon>
        <taxon>Weeksellaceae</taxon>
    </lineage>
</organism>
<evidence type="ECO:0000313" key="1">
    <source>
        <dbReference type="EMBL" id="GGP02708.1"/>
    </source>
</evidence>
<evidence type="ECO:0000313" key="2">
    <source>
        <dbReference type="Proteomes" id="UP000620064"/>
    </source>
</evidence>
<gene>
    <name evidence="1" type="ORF">GCM10010992_08190</name>
</gene>
<dbReference type="EMBL" id="BMLV01000002">
    <property type="protein sequence ID" value="GGP02708.1"/>
    <property type="molecule type" value="Genomic_DNA"/>
</dbReference>
<dbReference type="RefSeq" id="WP_188616823.1">
    <property type="nucleotide sequence ID" value="NZ_BMLV01000002.1"/>
</dbReference>
<protein>
    <recommendedName>
        <fullName evidence="3">Ferredoxin subunit of nitrite reductase or a ring-hydroxylating dioxygenase</fullName>
    </recommendedName>
</protein>
<name>A0ABQ2NGF8_9FLAO</name>
<reference evidence="2" key="1">
    <citation type="journal article" date="2019" name="Int. J. Syst. Evol. Microbiol.">
        <title>The Global Catalogue of Microorganisms (GCM) 10K type strain sequencing project: providing services to taxonomists for standard genome sequencing and annotation.</title>
        <authorList>
            <consortium name="The Broad Institute Genomics Platform"/>
            <consortium name="The Broad Institute Genome Sequencing Center for Infectious Disease"/>
            <person name="Wu L."/>
            <person name="Ma J."/>
        </authorList>
    </citation>
    <scope>NUCLEOTIDE SEQUENCE [LARGE SCALE GENOMIC DNA]</scope>
    <source>
        <strain evidence="2">CGMCC 1.7656</strain>
    </source>
</reference>